<dbReference type="RefSeq" id="XP_044543051.1">
    <property type="nucleotide sequence ID" value="XM_044687453.1"/>
</dbReference>
<evidence type="ECO:0000313" key="6">
    <source>
        <dbReference type="EMBL" id="KAG2373877.1"/>
    </source>
</evidence>
<protein>
    <recommendedName>
        <fullName evidence="8">Aminotransferase</fullName>
    </recommendedName>
</protein>
<keyword evidence="4 5" id="KW-0663">Pyridoxal phosphate</keyword>
<name>A0AA88G9N6_NAELO</name>
<dbReference type="InterPro" id="IPR015424">
    <property type="entry name" value="PyrdxlP-dep_Trfase"/>
</dbReference>
<evidence type="ECO:0000313" key="7">
    <source>
        <dbReference type="Proteomes" id="UP000816034"/>
    </source>
</evidence>
<keyword evidence="7" id="KW-1185">Reference proteome</keyword>
<dbReference type="AlphaFoldDB" id="A0AA88G9N6"/>
<dbReference type="Pfam" id="PF00202">
    <property type="entry name" value="Aminotran_3"/>
    <property type="match status" value="1"/>
</dbReference>
<dbReference type="EMBL" id="PYSW02000050">
    <property type="protein sequence ID" value="KAG2373877.1"/>
    <property type="molecule type" value="Genomic_DNA"/>
</dbReference>
<sequence>MVEYKLQEPPYVPCQEQVKPPLLDQGPSNLVTSEEENITSNKDWISRDRQCVIHGHQHYVNPRDSVVFQKAFGSSYWDVNNVEYIDMMGGLHNNHVGHGREELAIVAANQMKQMEFSLNVASYSHVCVIQCAEKILSLAKSECPTMDKVYFTSGGSEAVESAIHCALKYWQVQGKNSKRKIISFKNCYHGSTFISSSLNESMKEEYGLERVSVKEQTQNACCLNIDFPHDLVIDSKSKSHSNNGYYVAEQLENLIKQVGADNIAAFIAEPIQGSGGALEPHPDFFPLAKRICDKYGVLLIVDEVMTGFGKTGKWFAISNFNIEPDMIVFGKGITSGYVPLGGIIISKNIFECVFKSEETFLHDYTYSGHPVCCMVALKNLEIIENEKLIQRAKAMGDQFRNILAERLRDCPLFAGTSGMGLLIGVMLKEKVSTKVEHYLAHHCHILADHCAQNDKVVIMTPPFIIEEDKLNMVANGFYDALQSIGSSQSSSTTVGPSKSEE</sequence>
<keyword evidence="3" id="KW-0808">Transferase</keyword>
<dbReference type="PANTHER" id="PTHR43094">
    <property type="entry name" value="AMINOTRANSFERASE"/>
    <property type="match status" value="1"/>
</dbReference>
<evidence type="ECO:0000256" key="2">
    <source>
        <dbReference type="ARBA" id="ARBA00022576"/>
    </source>
</evidence>
<dbReference type="SUPFAM" id="SSF53383">
    <property type="entry name" value="PLP-dependent transferases"/>
    <property type="match status" value="1"/>
</dbReference>
<dbReference type="PIRSF" id="PIRSF000521">
    <property type="entry name" value="Transaminase_4ab_Lys_Orn"/>
    <property type="match status" value="1"/>
</dbReference>
<dbReference type="GO" id="GO:0030170">
    <property type="term" value="F:pyridoxal phosphate binding"/>
    <property type="evidence" value="ECO:0007669"/>
    <property type="project" value="InterPro"/>
</dbReference>
<keyword evidence="2" id="KW-0032">Aminotransferase</keyword>
<evidence type="ECO:0000256" key="3">
    <source>
        <dbReference type="ARBA" id="ARBA00022679"/>
    </source>
</evidence>
<dbReference type="InterPro" id="IPR005814">
    <property type="entry name" value="Aminotrans_3"/>
</dbReference>
<proteinExistence type="inferred from homology"/>
<dbReference type="Proteomes" id="UP000816034">
    <property type="component" value="Unassembled WGS sequence"/>
</dbReference>
<dbReference type="InterPro" id="IPR015421">
    <property type="entry name" value="PyrdxlP-dep_Trfase_major"/>
</dbReference>
<organism evidence="6 7">
    <name type="scientific">Naegleria lovaniensis</name>
    <name type="common">Amoeba</name>
    <dbReference type="NCBI Taxonomy" id="51637"/>
    <lineage>
        <taxon>Eukaryota</taxon>
        <taxon>Discoba</taxon>
        <taxon>Heterolobosea</taxon>
        <taxon>Tetramitia</taxon>
        <taxon>Eutetramitia</taxon>
        <taxon>Vahlkampfiidae</taxon>
        <taxon>Naegleria</taxon>
    </lineage>
</organism>
<gene>
    <name evidence="6" type="ORF">C9374_011762</name>
</gene>
<evidence type="ECO:0000256" key="4">
    <source>
        <dbReference type="ARBA" id="ARBA00022898"/>
    </source>
</evidence>
<comment type="similarity">
    <text evidence="1 5">Belongs to the class-III pyridoxal-phosphate-dependent aminotransferase family.</text>
</comment>
<comment type="caution">
    <text evidence="6">The sequence shown here is derived from an EMBL/GenBank/DDBJ whole genome shotgun (WGS) entry which is preliminary data.</text>
</comment>
<evidence type="ECO:0008006" key="8">
    <source>
        <dbReference type="Google" id="ProtNLM"/>
    </source>
</evidence>
<dbReference type="Gene3D" id="3.40.640.10">
    <property type="entry name" value="Type I PLP-dependent aspartate aminotransferase-like (Major domain)"/>
    <property type="match status" value="1"/>
</dbReference>
<accession>A0AA88G9N6</accession>
<dbReference type="CDD" id="cd00610">
    <property type="entry name" value="OAT_like"/>
    <property type="match status" value="1"/>
</dbReference>
<evidence type="ECO:0000256" key="1">
    <source>
        <dbReference type="ARBA" id="ARBA00008954"/>
    </source>
</evidence>
<reference evidence="6 7" key="1">
    <citation type="journal article" date="2018" name="BMC Genomics">
        <title>The genome of Naegleria lovaniensis, the basis for a comparative approach to unravel pathogenicity factors of the human pathogenic amoeba N. fowleri.</title>
        <authorList>
            <person name="Liechti N."/>
            <person name="Schurch N."/>
            <person name="Bruggmann R."/>
            <person name="Wittwer M."/>
        </authorList>
    </citation>
    <scope>NUCLEOTIDE SEQUENCE [LARGE SCALE GENOMIC DNA]</scope>
    <source>
        <strain evidence="6 7">ATCC 30569</strain>
    </source>
</reference>
<dbReference type="GO" id="GO:0008483">
    <property type="term" value="F:transaminase activity"/>
    <property type="evidence" value="ECO:0007669"/>
    <property type="project" value="UniProtKB-KW"/>
</dbReference>
<dbReference type="GeneID" id="68104216"/>
<dbReference type="FunFam" id="3.40.640.10:FF:000014">
    <property type="entry name" value="Adenosylmethionine-8-amino-7-oxononanoate aminotransferase, probable"/>
    <property type="match status" value="1"/>
</dbReference>
<dbReference type="PANTHER" id="PTHR43094:SF1">
    <property type="entry name" value="AMINOTRANSFERASE CLASS-III"/>
    <property type="match status" value="1"/>
</dbReference>
<evidence type="ECO:0000256" key="5">
    <source>
        <dbReference type="RuleBase" id="RU003560"/>
    </source>
</evidence>
<dbReference type="InterPro" id="IPR015422">
    <property type="entry name" value="PyrdxlP-dep_Trfase_small"/>
</dbReference>
<dbReference type="Gene3D" id="3.90.1150.10">
    <property type="entry name" value="Aspartate Aminotransferase, domain 1"/>
    <property type="match status" value="1"/>
</dbReference>